<keyword evidence="10" id="KW-0813">Transport</keyword>
<reference evidence="11" key="1">
    <citation type="submission" date="2020-02" db="EMBL/GenBank/DDBJ databases">
        <authorList>
            <person name="Palmer J.M."/>
        </authorList>
    </citation>
    <scope>NUCLEOTIDE SEQUENCE</scope>
    <source>
        <strain evidence="11">EPUS1.4</strain>
        <tissue evidence="11">Thallus</tissue>
    </source>
</reference>
<comment type="caution">
    <text evidence="10">Lacks conserved residue(s) required for the propagation of feature annotation.</text>
</comment>
<comment type="caution">
    <text evidence="11">The sequence shown here is derived from an EMBL/GenBank/DDBJ whole genome shotgun (WGS) entry which is preliminary data.</text>
</comment>
<feature type="transmembrane region" description="Helical" evidence="10">
    <location>
        <begin position="517"/>
        <end position="537"/>
    </location>
</feature>
<feature type="transmembrane region" description="Helical" evidence="10">
    <location>
        <begin position="212"/>
        <end position="234"/>
    </location>
</feature>
<keyword evidence="12" id="KW-1185">Reference proteome</keyword>
<sequence length="547" mass="59694">MAQDDLNHGNDTQAKLGQAAGGTIYLIIIQIASRALTFAGNQFVLRYLSPQLLGIAVQLELYSVSVLYFSRESLRVALQRQISREDGSTSTDSKAASSTRARQTQVIVNLSYLAVCLGISLTLVLGWLYQQGQSGNIDIQQSPYFTLSLQTYAIATVIELLSEPCFVVVQERLLYKSRARIETTAAISKCAATCLTAFIASQRQLRPSVLPFAVGQVVYASVLAGGYMAAVLALTSQDGVSILPIIVQRSPEYLLSRFYKPLVSFASTLYAQSVFKQILTQGDALILGFLASLEDQGAFALASNYGGLLARLLFQPCEESSRNSFGMLLSKLNKKGQVDPARLKAAIRQLSDMLHLYSIIAVLSFFFLYTLLPFLVKILVGPGWFTPDIAGILSTYCYYIPFMAYNGILDAFVTSVASPAELRQQSLWMGAFTAAYVGAAYVLLHVLDLGARGLVFGNIFNMLLRIVWSSWFVARFLKRNNGSMDIIRDVLPSPGIFVVGATAAGIMRRNTIEDKQGIAGVLDILVVCATGGSIMQVQEHLFQDLSS</sequence>
<keyword evidence="5 10" id="KW-0256">Endoplasmic reticulum</keyword>
<keyword evidence="4 10" id="KW-0812">Transmembrane</keyword>
<keyword evidence="7 10" id="KW-0472">Membrane</keyword>
<organism evidence="11 12">
    <name type="scientific">Endocarpon pusillum</name>
    <dbReference type="NCBI Taxonomy" id="364733"/>
    <lineage>
        <taxon>Eukaryota</taxon>
        <taxon>Fungi</taxon>
        <taxon>Dikarya</taxon>
        <taxon>Ascomycota</taxon>
        <taxon>Pezizomycotina</taxon>
        <taxon>Eurotiomycetes</taxon>
        <taxon>Chaetothyriomycetidae</taxon>
        <taxon>Verrucariales</taxon>
        <taxon>Verrucariaceae</taxon>
        <taxon>Endocarpon</taxon>
    </lineage>
</organism>
<evidence type="ECO:0000313" key="12">
    <source>
        <dbReference type="Proteomes" id="UP000606974"/>
    </source>
</evidence>
<dbReference type="GO" id="GO:0005789">
    <property type="term" value="C:endoplasmic reticulum membrane"/>
    <property type="evidence" value="ECO:0007669"/>
    <property type="project" value="UniProtKB-SubCell"/>
</dbReference>
<evidence type="ECO:0000256" key="7">
    <source>
        <dbReference type="ARBA" id="ARBA00023136"/>
    </source>
</evidence>
<keyword evidence="6 10" id="KW-1133">Transmembrane helix</keyword>
<evidence type="ECO:0000256" key="3">
    <source>
        <dbReference type="ARBA" id="ARBA00010288"/>
    </source>
</evidence>
<dbReference type="InterPro" id="IPR007594">
    <property type="entry name" value="RFT1"/>
</dbReference>
<dbReference type="OrthoDB" id="9979195at2759"/>
<dbReference type="Proteomes" id="UP000606974">
    <property type="component" value="Unassembled WGS sequence"/>
</dbReference>
<evidence type="ECO:0000256" key="1">
    <source>
        <dbReference type="ARBA" id="ARBA00004477"/>
    </source>
</evidence>
<evidence type="ECO:0000256" key="10">
    <source>
        <dbReference type="RuleBase" id="RU365067"/>
    </source>
</evidence>
<name>A0A8H7AAK6_9EURO</name>
<feature type="transmembrane region" description="Helical" evidence="10">
    <location>
        <begin position="354"/>
        <end position="376"/>
    </location>
</feature>
<dbReference type="AlphaFoldDB" id="A0A8H7AAK6"/>
<dbReference type="PANTHER" id="PTHR13117">
    <property type="entry name" value="ENDOPLASMIC RETICULUM MULTISPAN TRANSMEMBRANE PROTEIN-RELATED"/>
    <property type="match status" value="1"/>
</dbReference>
<dbReference type="GO" id="GO:0006488">
    <property type="term" value="P:dolichol-linked oligosaccharide biosynthetic process"/>
    <property type="evidence" value="ECO:0007669"/>
    <property type="project" value="InterPro"/>
</dbReference>
<evidence type="ECO:0000256" key="9">
    <source>
        <dbReference type="ARBA" id="ARBA00045912"/>
    </source>
</evidence>
<evidence type="ECO:0000313" key="11">
    <source>
        <dbReference type="EMBL" id="KAF7504479.1"/>
    </source>
</evidence>
<dbReference type="EMBL" id="JAACFV010000136">
    <property type="protein sequence ID" value="KAF7504479.1"/>
    <property type="molecule type" value="Genomic_DNA"/>
</dbReference>
<feature type="transmembrane region" description="Helical" evidence="10">
    <location>
        <begin position="427"/>
        <end position="447"/>
    </location>
</feature>
<comment type="pathway">
    <text evidence="2">Protein modification; protein glycosylation.</text>
</comment>
<gene>
    <name evidence="11" type="ORF">GJ744_002159</name>
</gene>
<evidence type="ECO:0000256" key="5">
    <source>
        <dbReference type="ARBA" id="ARBA00022824"/>
    </source>
</evidence>
<feature type="transmembrane region" description="Helical" evidence="10">
    <location>
        <begin position="52"/>
        <end position="70"/>
    </location>
</feature>
<evidence type="ECO:0000256" key="6">
    <source>
        <dbReference type="ARBA" id="ARBA00022989"/>
    </source>
</evidence>
<dbReference type="Pfam" id="PF04506">
    <property type="entry name" value="Rft-1"/>
    <property type="match status" value="1"/>
</dbReference>
<accession>A0A8H7AAK6</accession>
<protein>
    <recommendedName>
        <fullName evidence="8 10">Man(5)GlcNAc(2)-PP-dolichol translocation protein RFT1</fullName>
    </recommendedName>
</protein>
<feature type="transmembrane region" description="Helical" evidence="10">
    <location>
        <begin position="453"/>
        <end position="474"/>
    </location>
</feature>
<evidence type="ECO:0000256" key="2">
    <source>
        <dbReference type="ARBA" id="ARBA00004922"/>
    </source>
</evidence>
<dbReference type="GO" id="GO:0034203">
    <property type="term" value="P:glycolipid translocation"/>
    <property type="evidence" value="ECO:0007669"/>
    <property type="project" value="TreeGrafter"/>
</dbReference>
<feature type="transmembrane region" description="Helical" evidence="10">
    <location>
        <begin position="106"/>
        <end position="129"/>
    </location>
</feature>
<dbReference type="PANTHER" id="PTHR13117:SF5">
    <property type="entry name" value="PROTEIN RFT1 HOMOLOG"/>
    <property type="match status" value="1"/>
</dbReference>
<comment type="similarity">
    <text evidence="3 10">Belongs to the RFT1 family.</text>
</comment>
<evidence type="ECO:0000256" key="8">
    <source>
        <dbReference type="ARBA" id="ARBA00044793"/>
    </source>
</evidence>
<proteinExistence type="inferred from homology"/>
<feature type="transmembrane region" description="Helical" evidence="10">
    <location>
        <begin position="396"/>
        <end position="415"/>
    </location>
</feature>
<evidence type="ECO:0000256" key="4">
    <source>
        <dbReference type="ARBA" id="ARBA00022692"/>
    </source>
</evidence>
<comment type="function">
    <text evidence="9 10">Intramembrane glycolipid transporter that operates in the biosynthetic pathway of dolichol-linked oligosaccharides, the glycan precursors employed in protein asparagine (N)-glycosylation. The sequential addition of sugars to dolichol pyrophosphate produces dolichol-linked oligosaccharides containing fourteen sugars, including two GlcNAcs, nine mannoses and three glucoses. Once assembled, the oligosaccharide is transferred from the lipid to nascent proteins by oligosaccharyltransferases. The assembly of dolichol-linked oligosaccharides begins on the cytosolic side of the endoplasmic reticulum membrane and finishes in its lumen. RFT1 could mediate the translocation of the cytosolically oriented intermediate DolPP-GlcNAc2Man5, produced by ALG11, into the ER lumen where dolichol-linked oligosaccharides assembly continues. However, the intramembrane lipid transporter activity could not be confirmed in vitro.</text>
</comment>
<comment type="subcellular location">
    <subcellularLocation>
        <location evidence="1 10">Endoplasmic reticulum membrane</location>
        <topology evidence="1 10">Multi-pass membrane protein</topology>
    </subcellularLocation>
</comment>